<protein>
    <submittedName>
        <fullName evidence="2">Uncharacterized protein</fullName>
    </submittedName>
</protein>
<dbReference type="AlphaFoldDB" id="A0AB39CT22"/>
<keyword evidence="1" id="KW-0472">Membrane</keyword>
<sequence length="110" mass="12401">MPAEDSPLSADARAIIRALRETKGDVERQIAVLITEQRKLQEDVAALRDGFPGGDPESHRRYHESIIEWRELRNRMVREALVKAAQAGAVGALGWIAYAVWTAFKMEIMK</sequence>
<dbReference type="KEGG" id="cgin:ABRZ00_00675"/>
<dbReference type="RefSeq" id="WP_368647813.1">
    <property type="nucleotide sequence ID" value="NZ_CP158253.1"/>
</dbReference>
<dbReference type="EMBL" id="CP158257">
    <property type="protein sequence ID" value="XDJ55738.1"/>
    <property type="molecule type" value="Genomic_DNA"/>
</dbReference>
<evidence type="ECO:0000256" key="1">
    <source>
        <dbReference type="SAM" id="Phobius"/>
    </source>
</evidence>
<dbReference type="GeneID" id="93066003"/>
<organism evidence="2">
    <name type="scientific">Castellaniella ginsengisoli</name>
    <dbReference type="NCBI Taxonomy" id="546114"/>
    <lineage>
        <taxon>Bacteria</taxon>
        <taxon>Pseudomonadati</taxon>
        <taxon>Pseudomonadota</taxon>
        <taxon>Betaproteobacteria</taxon>
        <taxon>Burkholderiales</taxon>
        <taxon>Alcaligenaceae</taxon>
        <taxon>Castellaniella</taxon>
    </lineage>
</organism>
<reference evidence="2" key="1">
    <citation type="submission" date="2024-05" db="EMBL/GenBank/DDBJ databases">
        <authorList>
            <person name="Luo Y.-C."/>
            <person name="Nicholds J."/>
            <person name="Mortimer T."/>
            <person name="Maboni G."/>
        </authorList>
    </citation>
    <scope>NUCLEOTIDE SEQUENCE</scope>
    <source>
        <strain evidence="3">150221</strain>
        <strain evidence="2">153271</strain>
    </source>
</reference>
<dbReference type="EMBL" id="CP158253">
    <property type="protein sequence ID" value="XDJ45039.1"/>
    <property type="molecule type" value="Genomic_DNA"/>
</dbReference>
<accession>A0AB39CT22</accession>
<gene>
    <name evidence="3" type="ORF">ABRZ00_00675</name>
    <name evidence="2" type="ORF">ABRZ02_01715</name>
</gene>
<name>A0AB39CT22_9BURK</name>
<proteinExistence type="predicted"/>
<evidence type="ECO:0000313" key="2">
    <source>
        <dbReference type="EMBL" id="XDJ45039.1"/>
    </source>
</evidence>
<keyword evidence="1" id="KW-1133">Transmembrane helix</keyword>
<evidence type="ECO:0000313" key="3">
    <source>
        <dbReference type="EMBL" id="XDJ55738.1"/>
    </source>
</evidence>
<feature type="transmembrane region" description="Helical" evidence="1">
    <location>
        <begin position="80"/>
        <end position="101"/>
    </location>
</feature>
<keyword evidence="1" id="KW-0812">Transmembrane</keyword>